<dbReference type="InterPro" id="IPR013968">
    <property type="entry name" value="PKS_KR"/>
</dbReference>
<dbReference type="SMART" id="SM01294">
    <property type="entry name" value="PKS_PP_betabranch"/>
    <property type="match status" value="1"/>
</dbReference>
<feature type="domain" description="Ketosynthase family 3 (KS3)" evidence="11">
    <location>
        <begin position="33"/>
        <end position="445"/>
    </location>
</feature>
<dbReference type="Gene3D" id="3.30.70.3290">
    <property type="match status" value="1"/>
</dbReference>
<dbReference type="PANTHER" id="PTHR43775:SF51">
    <property type="entry name" value="INACTIVE PHENOLPHTHIOCEROL SYNTHESIS POLYKETIDE SYNTHASE TYPE I PKS1-RELATED"/>
    <property type="match status" value="1"/>
</dbReference>
<dbReference type="Pfam" id="PF16197">
    <property type="entry name" value="KAsynt_C_assoc"/>
    <property type="match status" value="1"/>
</dbReference>
<dbReference type="Pfam" id="PF00698">
    <property type="entry name" value="Acyl_transf_1"/>
    <property type="match status" value="1"/>
</dbReference>
<gene>
    <name evidence="12" type="ORF">FY004_12760</name>
</gene>
<evidence type="ECO:0000256" key="8">
    <source>
        <dbReference type="SAM" id="Coils"/>
    </source>
</evidence>
<dbReference type="InterPro" id="IPR014043">
    <property type="entry name" value="Acyl_transferase_dom"/>
</dbReference>
<dbReference type="InterPro" id="IPR009081">
    <property type="entry name" value="PP-bd_ACP"/>
</dbReference>
<keyword evidence="8" id="KW-0175">Coiled coil</keyword>
<dbReference type="InterPro" id="IPR036291">
    <property type="entry name" value="NAD(P)-bd_dom_sf"/>
</dbReference>
<dbReference type="PANTHER" id="PTHR43775">
    <property type="entry name" value="FATTY ACID SYNTHASE"/>
    <property type="match status" value="1"/>
</dbReference>
<comment type="caution">
    <text evidence="12">The sequence shown here is derived from an EMBL/GenBank/DDBJ whole genome shotgun (WGS) entry which is preliminary data.</text>
</comment>
<feature type="region of interest" description="Disordered" evidence="9">
    <location>
        <begin position="1433"/>
        <end position="1461"/>
    </location>
</feature>
<dbReference type="InterPro" id="IPR036736">
    <property type="entry name" value="ACP-like_sf"/>
</dbReference>
<dbReference type="SMART" id="SM00822">
    <property type="entry name" value="PKS_KR"/>
    <property type="match status" value="1"/>
</dbReference>
<keyword evidence="4" id="KW-0808">Transferase</keyword>
<evidence type="ECO:0000313" key="12">
    <source>
        <dbReference type="EMBL" id="TYR64204.1"/>
    </source>
</evidence>
<evidence type="ECO:0000256" key="6">
    <source>
        <dbReference type="ARBA" id="ARBA00023268"/>
    </source>
</evidence>
<dbReference type="InterPro" id="IPR036299">
    <property type="entry name" value="Polyketide_synth_docking_sf"/>
</dbReference>
<dbReference type="InterPro" id="IPR015083">
    <property type="entry name" value="NorB/c/GfsB-D-like_docking"/>
</dbReference>
<dbReference type="GO" id="GO:0031177">
    <property type="term" value="F:phosphopantetheine binding"/>
    <property type="evidence" value="ECO:0007669"/>
    <property type="project" value="InterPro"/>
</dbReference>
<dbReference type="PROSITE" id="PS50075">
    <property type="entry name" value="CARRIER"/>
    <property type="match status" value="1"/>
</dbReference>
<keyword evidence="5" id="KW-0045">Antibiotic biosynthesis</keyword>
<feature type="domain" description="Carrier" evidence="10">
    <location>
        <begin position="1472"/>
        <end position="1547"/>
    </location>
</feature>
<comment type="cofactor">
    <cofactor evidence="1">
        <name>pantetheine 4'-phosphate</name>
        <dbReference type="ChEBI" id="CHEBI:47942"/>
    </cofactor>
</comment>
<dbReference type="CDD" id="cd08952">
    <property type="entry name" value="KR_1_SDR_x"/>
    <property type="match status" value="1"/>
</dbReference>
<evidence type="ECO:0000259" key="10">
    <source>
        <dbReference type="PROSITE" id="PS50075"/>
    </source>
</evidence>
<dbReference type="PROSITE" id="PS00606">
    <property type="entry name" value="KS3_1"/>
    <property type="match status" value="1"/>
</dbReference>
<dbReference type="InterPro" id="IPR057326">
    <property type="entry name" value="KR_dom"/>
</dbReference>
<sequence>MATEDKLRAYLKRATADLQQAKAQLREVEERGREPIAIVGMSCRYPGGVSTPEDLWELVAEGRDAIGDFPADRGWDLDAIYHPEPEQPGKSYVRNGGFLYDAAEFDAAFFGISPRDARGTDPQQRLLLEASWEAVERAGMAPESLRGSLTGVFAGVMYHDYDAGAPGGSLVSGQVAYNLGLEGPAVSVDTACSSSLVAVHLAAQALRRGDCTLALAGGVAVMSTPEIFVDFSRRRGLAPDGRCKPFSDDADGTSWAEGVGVLVLERLSDARRLGHRVLGVVRGSAVNQDGASNGMTAPNGPAQVKVIKRALDDAGLLPSDIDAVEAHGTGTTLGDPIEAQALLATYGAARDAGQPLWLGSVKSNIGHPQAAAGIAGIAKLLLAMEHGQLPPTLHVSEPTRHVDWSSGAVRLLTGPVDWKPAGRPRRAAVSAFGLSGTNAHIVLEEPPADTGQEAPADPVPRPGSVPLVLSGRTEDALRAWARRLAGRTGAAEAGHPADIGHSLVASRSAFEHRAVVIGDAADPAGLTDALRSLARGRSEADVVTGRADLHGKTVFVFPGQGSQWAGMATELLDRSEVFADRLAACERALSAFTDWRVTDVLRGAEGAPPADRVDVVQSTLWAVMVSLAAVWRAHGVEPDVVIGHSQGEIAAACVAGALSLDDGARVVALRSRAIAEDLDSRGGMMAVGLPAERAAERAARWDGRISVAADNGAASSVLSGDAEALDALGEELRGEGVRAKRVPVNYASHSAHVDALRERLLRDLAPVAPREGEVPMLSTVTGTWVTGPELDAAYWFDNLRHRVRFAPVVGTLATSGHTAFVEVSPHPVLTMSIQETVEDLDAAAVVTGTLRRDEGGPRRFLRSLAEQYVRGTGCDWTVCYPGARLVDVPTYPFQRSHYWERPEAGPATAPAPGAAADESGFWADVERDDAQALAARLDVGAERLRDILPALSAWRRDRLTDSAVDAWRYRVSWLPLPGGPFAGLTGTWLLVTPPDAPRAKAVAEALTVHGAAVVTVETDGADRAELADRLRAPECRDAAGVLSLLADGTPGHADGPALPDAGPTLVLFQALQDIGATARLWCVTSDAVAVHGTEDVDPGAAALWGLGTVLALDHPEAWGGMIDLADADDDAVRERLCRVLSGAPGEDQVAVRRTGAFAKRLVRAPLGSGPGGPGGPGGPWRPRGTVLITGGTGAIGAHTARRLAREGAERLVLTSRRGPEAPGAAELRAELAELGAEVLIEACDLSDGEAVRALVARIDALPGDRPLTAVLHTAGVLTEEAPLPDLTPDAFADAVAAKTAGAIALDAALGARELDAFVLFSSGAAVWGTSGQPAYATGNACLDGLAQRRRARGLTATSVAWGPWGGGGMVGEDSAAHLRRLGLAGMDPERAVQALALALDRDESHLVVADIDWEKFVPVYTLTRARPLLRELPEARRASGERSGDDPEPDGRPGDGGLAESLAGLTEPEQRRRLLDLVRTHVAVVLGHDSTSAVEPARAFKEVGFDSVTAVDLRNRLGSACGVRLPATVVFDHVSPQALAGHLWTLLCQGEGGALAGRPLTVELDRLEARVAGLTRDEIERTRVTTRLQALVAKLTETLTGGQDTAARDRLETATADDLFDLIDNELGAA</sequence>
<dbReference type="InterPro" id="IPR018201">
    <property type="entry name" value="Ketoacyl_synth_AS"/>
</dbReference>
<dbReference type="InterPro" id="IPR020841">
    <property type="entry name" value="PKS_Beta-ketoAc_synthase_dom"/>
</dbReference>
<dbReference type="InterPro" id="IPR014030">
    <property type="entry name" value="Ketoacyl_synth_N"/>
</dbReference>
<dbReference type="GO" id="GO:0004312">
    <property type="term" value="F:fatty acid synthase activity"/>
    <property type="evidence" value="ECO:0007669"/>
    <property type="project" value="TreeGrafter"/>
</dbReference>
<dbReference type="NCBIfam" id="NF045894">
    <property type="entry name" value="PKS_plus_SDR"/>
    <property type="match status" value="1"/>
</dbReference>
<protein>
    <submittedName>
        <fullName evidence="12">SDR family NAD(P)-dependent oxidoreductase</fullName>
    </submittedName>
</protein>
<dbReference type="Gene3D" id="3.40.47.10">
    <property type="match status" value="1"/>
</dbReference>
<dbReference type="Pfam" id="PF08990">
    <property type="entry name" value="Docking"/>
    <property type="match status" value="1"/>
</dbReference>
<dbReference type="PROSITE" id="PS00012">
    <property type="entry name" value="PHOSPHOPANTETHEINE"/>
    <property type="match status" value="1"/>
</dbReference>
<dbReference type="Pfam" id="PF00550">
    <property type="entry name" value="PP-binding"/>
    <property type="match status" value="1"/>
</dbReference>
<evidence type="ECO:0000256" key="1">
    <source>
        <dbReference type="ARBA" id="ARBA00001957"/>
    </source>
</evidence>
<dbReference type="InterPro" id="IPR050091">
    <property type="entry name" value="PKS_NRPS_Biosynth_Enz"/>
</dbReference>
<dbReference type="SUPFAM" id="SSF55048">
    <property type="entry name" value="Probable ACP-binding domain of malonyl-CoA ACP transacylase"/>
    <property type="match status" value="1"/>
</dbReference>
<dbReference type="InterPro" id="IPR032821">
    <property type="entry name" value="PKS_assoc"/>
</dbReference>
<evidence type="ECO:0000256" key="4">
    <source>
        <dbReference type="ARBA" id="ARBA00022679"/>
    </source>
</evidence>
<dbReference type="Pfam" id="PF00109">
    <property type="entry name" value="ketoacyl-synt"/>
    <property type="match status" value="1"/>
</dbReference>
<dbReference type="GO" id="GO:0006633">
    <property type="term" value="P:fatty acid biosynthetic process"/>
    <property type="evidence" value="ECO:0007669"/>
    <property type="project" value="InterPro"/>
</dbReference>
<dbReference type="RefSeq" id="WP_148902478.1">
    <property type="nucleotide sequence ID" value="NZ_VSZQ01000055.1"/>
</dbReference>
<dbReference type="Gene3D" id="1.10.1200.10">
    <property type="entry name" value="ACP-like"/>
    <property type="match status" value="1"/>
</dbReference>
<evidence type="ECO:0000256" key="7">
    <source>
        <dbReference type="ARBA" id="ARBA00023315"/>
    </source>
</evidence>
<dbReference type="Gene3D" id="6.10.40.10">
    <property type="match status" value="1"/>
</dbReference>
<feature type="region of interest" description="Disordered" evidence="9">
    <location>
        <begin position="1163"/>
        <end position="1185"/>
    </location>
</feature>
<dbReference type="Pfam" id="PF18369">
    <property type="entry name" value="PKS_DE"/>
    <property type="match status" value="1"/>
</dbReference>
<feature type="compositionally biased region" description="Gly residues" evidence="9">
    <location>
        <begin position="1168"/>
        <end position="1178"/>
    </location>
</feature>
<evidence type="ECO:0000256" key="2">
    <source>
        <dbReference type="ARBA" id="ARBA00022450"/>
    </source>
</evidence>
<dbReference type="InterPro" id="IPR020806">
    <property type="entry name" value="PKS_PP-bd"/>
</dbReference>
<feature type="coiled-coil region" evidence="8">
    <location>
        <begin position="4"/>
        <end position="31"/>
    </location>
</feature>
<dbReference type="EMBL" id="VSZQ01000055">
    <property type="protein sequence ID" value="TYR64204.1"/>
    <property type="molecule type" value="Genomic_DNA"/>
</dbReference>
<keyword evidence="13" id="KW-1185">Reference proteome</keyword>
<dbReference type="SUPFAM" id="SSF53901">
    <property type="entry name" value="Thiolase-like"/>
    <property type="match status" value="1"/>
</dbReference>
<dbReference type="InterPro" id="IPR016035">
    <property type="entry name" value="Acyl_Trfase/lysoPLipase"/>
</dbReference>
<dbReference type="SUPFAM" id="SSF47336">
    <property type="entry name" value="ACP-like"/>
    <property type="match status" value="1"/>
</dbReference>
<dbReference type="Pfam" id="PF08659">
    <property type="entry name" value="KR"/>
    <property type="match status" value="1"/>
</dbReference>
<dbReference type="SMART" id="SM00825">
    <property type="entry name" value="PKS_KS"/>
    <property type="match status" value="1"/>
</dbReference>
<dbReference type="FunFam" id="3.40.366.10:FF:000002">
    <property type="entry name" value="Probable polyketide synthase 2"/>
    <property type="match status" value="1"/>
</dbReference>
<dbReference type="Pfam" id="PF02801">
    <property type="entry name" value="Ketoacyl-synt_C"/>
    <property type="match status" value="1"/>
</dbReference>
<dbReference type="InterPro" id="IPR014031">
    <property type="entry name" value="Ketoacyl_synth_C"/>
</dbReference>
<reference evidence="12 13" key="1">
    <citation type="submission" date="2019-08" db="EMBL/GenBank/DDBJ databases">
        <title>Draft genome for granaticin producer strain Streptomyces parvus C05.</title>
        <authorList>
            <person name="Gonzalez-Pimentel J.L."/>
        </authorList>
    </citation>
    <scope>NUCLEOTIDE SEQUENCE [LARGE SCALE GENOMIC DNA]</scope>
    <source>
        <strain evidence="12 13">C05</strain>
    </source>
</reference>
<feature type="compositionally biased region" description="Basic and acidic residues" evidence="9">
    <location>
        <begin position="1433"/>
        <end position="1453"/>
    </location>
</feature>
<dbReference type="GO" id="GO:0004315">
    <property type="term" value="F:3-oxoacyl-[acyl-carrier-protein] synthase activity"/>
    <property type="evidence" value="ECO:0007669"/>
    <property type="project" value="InterPro"/>
</dbReference>
<dbReference type="Gene3D" id="3.40.50.720">
    <property type="entry name" value="NAD(P)-binding Rossmann-like Domain"/>
    <property type="match status" value="1"/>
</dbReference>
<evidence type="ECO:0000313" key="13">
    <source>
        <dbReference type="Proteomes" id="UP000323242"/>
    </source>
</evidence>
<dbReference type="InterPro" id="IPR041618">
    <property type="entry name" value="PKS_DE"/>
</dbReference>
<dbReference type="InterPro" id="IPR016039">
    <property type="entry name" value="Thiolase-like"/>
</dbReference>
<name>A0A5D4JH92_9ACTN</name>
<dbReference type="InterPro" id="IPR006162">
    <property type="entry name" value="Ppantetheine_attach_site"/>
</dbReference>
<dbReference type="CDD" id="cd00833">
    <property type="entry name" value="PKS"/>
    <property type="match status" value="1"/>
</dbReference>
<dbReference type="Gene3D" id="6.10.140.1830">
    <property type="match status" value="1"/>
</dbReference>
<keyword evidence="7" id="KW-0012">Acyltransferase</keyword>
<dbReference type="FunFam" id="1.10.1200.10:FF:000007">
    <property type="entry name" value="Probable polyketide synthase pks17"/>
    <property type="match status" value="1"/>
</dbReference>
<evidence type="ECO:0000256" key="5">
    <source>
        <dbReference type="ARBA" id="ARBA00023194"/>
    </source>
</evidence>
<evidence type="ECO:0000256" key="3">
    <source>
        <dbReference type="ARBA" id="ARBA00022553"/>
    </source>
</evidence>
<dbReference type="FunFam" id="3.40.47.10:FF:000019">
    <property type="entry name" value="Polyketide synthase type I"/>
    <property type="match status" value="1"/>
</dbReference>
<keyword evidence="2" id="KW-0596">Phosphopantetheine</keyword>
<keyword evidence="3" id="KW-0597">Phosphoprotein</keyword>
<dbReference type="PROSITE" id="PS52004">
    <property type="entry name" value="KS3_2"/>
    <property type="match status" value="1"/>
</dbReference>
<dbReference type="InterPro" id="IPR016036">
    <property type="entry name" value="Malonyl_transacylase_ACP-bd"/>
</dbReference>
<keyword evidence="6" id="KW-0511">Multifunctional enzyme</keyword>
<dbReference type="GO" id="GO:0033068">
    <property type="term" value="P:macrolide biosynthetic process"/>
    <property type="evidence" value="ECO:0007669"/>
    <property type="project" value="UniProtKB-ARBA"/>
</dbReference>
<proteinExistence type="predicted"/>
<accession>A0A5D4JH92</accession>
<dbReference type="SUPFAM" id="SSF101173">
    <property type="entry name" value="Docking domain B of the erythromycin polyketide synthase (DEBS)"/>
    <property type="match status" value="1"/>
</dbReference>
<dbReference type="Gene3D" id="3.40.366.10">
    <property type="entry name" value="Malonyl-Coenzyme A Acyl Carrier Protein, domain 2"/>
    <property type="match status" value="1"/>
</dbReference>
<dbReference type="SUPFAM" id="SSF52151">
    <property type="entry name" value="FabD/lysophospholipase-like"/>
    <property type="match status" value="1"/>
</dbReference>
<dbReference type="Proteomes" id="UP000323242">
    <property type="component" value="Unassembled WGS sequence"/>
</dbReference>
<dbReference type="SMART" id="SM00827">
    <property type="entry name" value="PKS_AT"/>
    <property type="match status" value="1"/>
</dbReference>
<dbReference type="SMART" id="SM00823">
    <property type="entry name" value="PKS_PP"/>
    <property type="match status" value="1"/>
</dbReference>
<dbReference type="InterPro" id="IPR001227">
    <property type="entry name" value="Ac_transferase_dom_sf"/>
</dbReference>
<dbReference type="SUPFAM" id="SSF51735">
    <property type="entry name" value="NAD(P)-binding Rossmann-fold domains"/>
    <property type="match status" value="2"/>
</dbReference>
<evidence type="ECO:0000259" key="11">
    <source>
        <dbReference type="PROSITE" id="PS52004"/>
    </source>
</evidence>
<evidence type="ECO:0000256" key="9">
    <source>
        <dbReference type="SAM" id="MobiDB-lite"/>
    </source>
</evidence>
<organism evidence="12 13">
    <name type="scientific">Streptomyces parvus</name>
    <dbReference type="NCBI Taxonomy" id="66428"/>
    <lineage>
        <taxon>Bacteria</taxon>
        <taxon>Bacillati</taxon>
        <taxon>Actinomycetota</taxon>
        <taxon>Actinomycetes</taxon>
        <taxon>Kitasatosporales</taxon>
        <taxon>Streptomycetaceae</taxon>
        <taxon>Streptomyces</taxon>
    </lineage>
</organism>